<evidence type="ECO:0000256" key="3">
    <source>
        <dbReference type="ARBA" id="ARBA00023212"/>
    </source>
</evidence>
<dbReference type="GO" id="GO:0005930">
    <property type="term" value="C:axoneme"/>
    <property type="evidence" value="ECO:0007669"/>
    <property type="project" value="UniProtKB-SubCell"/>
</dbReference>
<protein>
    <recommendedName>
        <fullName evidence="6">Cilia- and flagella-associated protein 91</fullName>
    </recommendedName>
</protein>
<name>A0A8C5NCH7_GOUWI</name>
<dbReference type="AlphaFoldDB" id="A0A8C5NCH7"/>
<dbReference type="Ensembl" id="ENSGWIT00000048992.1">
    <property type="protein sequence ID" value="ENSGWIP00000045229.1"/>
    <property type="gene ID" value="ENSGWIG00000022405.1"/>
</dbReference>
<organism evidence="9 10">
    <name type="scientific">Gouania willdenowi</name>
    <name type="common">Blunt-snouted clingfish</name>
    <name type="synonym">Lepadogaster willdenowi</name>
    <dbReference type="NCBI Taxonomy" id="441366"/>
    <lineage>
        <taxon>Eukaryota</taxon>
        <taxon>Metazoa</taxon>
        <taxon>Chordata</taxon>
        <taxon>Craniata</taxon>
        <taxon>Vertebrata</taxon>
        <taxon>Euteleostomi</taxon>
        <taxon>Actinopterygii</taxon>
        <taxon>Neopterygii</taxon>
        <taxon>Teleostei</taxon>
        <taxon>Neoteleostei</taxon>
        <taxon>Acanthomorphata</taxon>
        <taxon>Ovalentaria</taxon>
        <taxon>Blenniimorphae</taxon>
        <taxon>Blenniiformes</taxon>
        <taxon>Gobiesocoidei</taxon>
        <taxon>Gobiesocidae</taxon>
        <taxon>Gobiesocinae</taxon>
        <taxon>Gouania</taxon>
    </lineage>
</organism>
<proteinExistence type="inferred from homology"/>
<accession>A0A8C5NCH7</accession>
<evidence type="ECO:0000256" key="2">
    <source>
        <dbReference type="ARBA" id="ARBA00022490"/>
    </source>
</evidence>
<comment type="subcellular location">
    <subcellularLocation>
        <location evidence="1">Cytoplasm</location>
        <location evidence="1">Cytoskeleton</location>
        <location evidence="1">Cilium axoneme</location>
    </subcellularLocation>
</comment>
<dbReference type="PANTHER" id="PTHR22455:SF10">
    <property type="entry name" value="CILIA- AND FLAGELLA-ASSOCIATED PROTEIN 91"/>
    <property type="match status" value="1"/>
</dbReference>
<evidence type="ECO:0000313" key="9">
    <source>
        <dbReference type="Ensembl" id="ENSGWIP00000045229.1"/>
    </source>
</evidence>
<reference evidence="9" key="3">
    <citation type="submission" date="2025-09" db="UniProtKB">
        <authorList>
            <consortium name="Ensembl"/>
        </authorList>
    </citation>
    <scope>IDENTIFICATION</scope>
</reference>
<feature type="domain" description="CFAP91" evidence="8">
    <location>
        <begin position="73"/>
        <end position="226"/>
    </location>
</feature>
<keyword evidence="10" id="KW-1185">Reference proteome</keyword>
<sequence length="551" mass="64100">DYGSLFSDCPCYTVKLDPAEPLPAVTNCQWRGHAEQRQEHFLILIFIFSHLRDNLTSVQINADAEPSHCTVEVQTDYRESETQTDPYSPEYVLPPGRTPPELLLKLASLTWGQGLPAGLAEVQMIERMRAKLAWEATLPPLSDLSQLDQRRRMMEKMEAEEWAFRDAEIQELHDARLAARKDLLKQRDEAQKDVTTKRLNLIYSAHQDNIENQKKKIQNDYMRGMKITTPPSALYVIQQALKEEEKKVEKPLRFLVKKEKPEPRPLTPKVTKPPEGDEEKELAVIYLQKLLRGRCIQYEMAKGKKNHQDLIQEQRAIYALQNDEHQLQKAEDECVKKEIRHKVKHICLGAELHQLFDTLSKELIRLQEERRIHAFMLLAERDRRLREAEESGRRQVEERRRREEDEIFKHVVQVHQESVDLYLEDIILAALGEKADQQAREEIHRRAKEVNDIAYAMEESRDSLHSEEIVSELIYSFLIPEVERINVQQKVHRKQLKHLQAARAILYGAAQPSGKVHDAESATCVTPESFPQHQLERLSQEEQENEAASPT</sequence>
<keyword evidence="3" id="KW-0206">Cytoskeleton</keyword>
<evidence type="ECO:0000256" key="4">
    <source>
        <dbReference type="ARBA" id="ARBA00023273"/>
    </source>
</evidence>
<comment type="similarity">
    <text evidence="5">Belongs to the CFAP91 family.</text>
</comment>
<keyword evidence="2" id="KW-0963">Cytoplasm</keyword>
<evidence type="ECO:0000256" key="6">
    <source>
        <dbReference type="ARBA" id="ARBA00029555"/>
    </source>
</evidence>
<evidence type="ECO:0000256" key="1">
    <source>
        <dbReference type="ARBA" id="ARBA00004430"/>
    </source>
</evidence>
<feature type="compositionally biased region" description="Polar residues" evidence="7">
    <location>
        <begin position="523"/>
        <end position="532"/>
    </location>
</feature>
<dbReference type="Proteomes" id="UP000694680">
    <property type="component" value="Chromosome 14"/>
</dbReference>
<feature type="region of interest" description="Disordered" evidence="7">
    <location>
        <begin position="518"/>
        <end position="551"/>
    </location>
</feature>
<dbReference type="InterPro" id="IPR026720">
    <property type="entry name" value="CFAP91"/>
</dbReference>
<keyword evidence="4" id="KW-0966">Cell projection</keyword>
<dbReference type="PANTHER" id="PTHR22455">
    <property type="entry name" value="CILIA- AND FLAGELLA-ASSOCIATED PROTEIN 91"/>
    <property type="match status" value="1"/>
</dbReference>
<evidence type="ECO:0000256" key="5">
    <source>
        <dbReference type="ARBA" id="ARBA00029468"/>
    </source>
</evidence>
<dbReference type="Pfam" id="PF14738">
    <property type="entry name" value="CFAP91"/>
    <property type="match status" value="1"/>
</dbReference>
<evidence type="ECO:0000256" key="7">
    <source>
        <dbReference type="SAM" id="MobiDB-lite"/>
    </source>
</evidence>
<reference evidence="9" key="1">
    <citation type="submission" date="2020-06" db="EMBL/GenBank/DDBJ databases">
        <authorList>
            <consortium name="Wellcome Sanger Institute Data Sharing"/>
        </authorList>
    </citation>
    <scope>NUCLEOTIDE SEQUENCE [LARGE SCALE GENOMIC DNA]</scope>
</reference>
<evidence type="ECO:0000259" key="8">
    <source>
        <dbReference type="Pfam" id="PF14738"/>
    </source>
</evidence>
<reference evidence="9" key="2">
    <citation type="submission" date="2025-08" db="UniProtKB">
        <authorList>
            <consortium name="Ensembl"/>
        </authorList>
    </citation>
    <scope>IDENTIFICATION</scope>
</reference>
<feature type="region of interest" description="Disordered" evidence="7">
    <location>
        <begin position="70"/>
        <end position="94"/>
    </location>
</feature>
<evidence type="ECO:0000313" key="10">
    <source>
        <dbReference type="Proteomes" id="UP000694680"/>
    </source>
</evidence>
<gene>
    <name evidence="9" type="primary">cfap91</name>
</gene>
<dbReference type="InterPro" id="IPR032840">
    <property type="entry name" value="CFAP91_dom"/>
</dbReference>